<evidence type="ECO:0000313" key="3">
    <source>
        <dbReference type="Proteomes" id="UP000054248"/>
    </source>
</evidence>
<feature type="compositionally biased region" description="Polar residues" evidence="1">
    <location>
        <begin position="83"/>
        <end position="95"/>
    </location>
</feature>
<gene>
    <name evidence="2" type="ORF">M407DRAFT_11319</name>
</gene>
<organism evidence="2 3">
    <name type="scientific">Tulasnella calospora MUT 4182</name>
    <dbReference type="NCBI Taxonomy" id="1051891"/>
    <lineage>
        <taxon>Eukaryota</taxon>
        <taxon>Fungi</taxon>
        <taxon>Dikarya</taxon>
        <taxon>Basidiomycota</taxon>
        <taxon>Agaricomycotina</taxon>
        <taxon>Agaricomycetes</taxon>
        <taxon>Cantharellales</taxon>
        <taxon>Tulasnellaceae</taxon>
        <taxon>Tulasnella</taxon>
    </lineage>
</organism>
<feature type="compositionally biased region" description="Basic and acidic residues" evidence="1">
    <location>
        <begin position="97"/>
        <end position="106"/>
    </location>
</feature>
<reference evidence="3" key="2">
    <citation type="submission" date="2015-01" db="EMBL/GenBank/DDBJ databases">
        <title>Evolutionary Origins and Diversification of the Mycorrhizal Mutualists.</title>
        <authorList>
            <consortium name="DOE Joint Genome Institute"/>
            <consortium name="Mycorrhizal Genomics Consortium"/>
            <person name="Kohler A."/>
            <person name="Kuo A."/>
            <person name="Nagy L.G."/>
            <person name="Floudas D."/>
            <person name="Copeland A."/>
            <person name="Barry K.W."/>
            <person name="Cichocki N."/>
            <person name="Veneault-Fourrey C."/>
            <person name="LaButti K."/>
            <person name="Lindquist E.A."/>
            <person name="Lipzen A."/>
            <person name="Lundell T."/>
            <person name="Morin E."/>
            <person name="Murat C."/>
            <person name="Riley R."/>
            <person name="Ohm R."/>
            <person name="Sun H."/>
            <person name="Tunlid A."/>
            <person name="Henrissat B."/>
            <person name="Grigoriev I.V."/>
            <person name="Hibbett D.S."/>
            <person name="Martin F."/>
        </authorList>
    </citation>
    <scope>NUCLEOTIDE SEQUENCE [LARGE SCALE GENOMIC DNA]</scope>
    <source>
        <strain evidence="3">MUT 4182</strain>
    </source>
</reference>
<evidence type="ECO:0000313" key="2">
    <source>
        <dbReference type="EMBL" id="KIO19607.1"/>
    </source>
</evidence>
<sequence>MAADSRGWAAPSMNSRGEVTRWLLVRFGFRGATAGNRVQDATLSWLQANRIIYLEDRIKDKAVQDIIAFCDVKNPNFNPEITPKSSGLGISSASGTDDLRERCRWT</sequence>
<accession>A0A0C3LDR1</accession>
<reference evidence="2 3" key="1">
    <citation type="submission" date="2014-04" db="EMBL/GenBank/DDBJ databases">
        <authorList>
            <consortium name="DOE Joint Genome Institute"/>
            <person name="Kuo A."/>
            <person name="Girlanda M."/>
            <person name="Perotto S."/>
            <person name="Kohler A."/>
            <person name="Nagy L.G."/>
            <person name="Floudas D."/>
            <person name="Copeland A."/>
            <person name="Barry K.W."/>
            <person name="Cichocki N."/>
            <person name="Veneault-Fourrey C."/>
            <person name="LaButti K."/>
            <person name="Lindquist E.A."/>
            <person name="Lipzen A."/>
            <person name="Lundell T."/>
            <person name="Morin E."/>
            <person name="Murat C."/>
            <person name="Sun H."/>
            <person name="Tunlid A."/>
            <person name="Henrissat B."/>
            <person name="Grigoriev I.V."/>
            <person name="Hibbett D.S."/>
            <person name="Martin F."/>
            <person name="Nordberg H.P."/>
            <person name="Cantor M.N."/>
            <person name="Hua S.X."/>
        </authorList>
    </citation>
    <scope>NUCLEOTIDE SEQUENCE [LARGE SCALE GENOMIC DNA]</scope>
    <source>
        <strain evidence="2 3">MUT 4182</strain>
    </source>
</reference>
<dbReference type="HOGENOM" id="CLU_2225134_0_0_1"/>
<protein>
    <submittedName>
        <fullName evidence="2">Uncharacterized protein</fullName>
    </submittedName>
</protein>
<keyword evidence="3" id="KW-1185">Reference proteome</keyword>
<evidence type="ECO:0000256" key="1">
    <source>
        <dbReference type="SAM" id="MobiDB-lite"/>
    </source>
</evidence>
<feature type="region of interest" description="Disordered" evidence="1">
    <location>
        <begin position="83"/>
        <end position="106"/>
    </location>
</feature>
<dbReference type="AlphaFoldDB" id="A0A0C3LDR1"/>
<dbReference type="EMBL" id="KN823213">
    <property type="protein sequence ID" value="KIO19607.1"/>
    <property type="molecule type" value="Genomic_DNA"/>
</dbReference>
<name>A0A0C3LDR1_9AGAM</name>
<proteinExistence type="predicted"/>
<dbReference type="Proteomes" id="UP000054248">
    <property type="component" value="Unassembled WGS sequence"/>
</dbReference>